<name>A0A1G4HDP4_PLAVI</name>
<accession>A0A1G4HDP4</accession>
<proteinExistence type="predicted"/>
<evidence type="ECO:0008006" key="3">
    <source>
        <dbReference type="Google" id="ProtNLM"/>
    </source>
</evidence>
<dbReference type="VEuPathDB" id="PlasmoDB:PVW1_100026000"/>
<dbReference type="VEuPathDB" id="PlasmoDB:PVPAM_000033200"/>
<organism evidence="1 2">
    <name type="scientific">Plasmodium vivax</name>
    <name type="common">malaria parasite P. vivax</name>
    <dbReference type="NCBI Taxonomy" id="5855"/>
    <lineage>
        <taxon>Eukaryota</taxon>
        <taxon>Sar</taxon>
        <taxon>Alveolata</taxon>
        <taxon>Apicomplexa</taxon>
        <taxon>Aconoidasida</taxon>
        <taxon>Haemosporida</taxon>
        <taxon>Plasmodiidae</taxon>
        <taxon>Plasmodium</taxon>
        <taxon>Plasmodium (Plasmodium)</taxon>
    </lineage>
</organism>
<sequence>MYIFEYNGLRKLEKKGIFLYSFLENVLGMFEEYNADITDEKNGRYGPCSILTYSAGENRRKYKHFCMKLIRNIWLMSEQAEEDMEKTVRPNRDMTKNERCTNLNKWIYYYLKKVRVPENIIKHIFFTINNLIKMFPHYHHCKYESINNLFIKPQYMVKLSFFGDNLHTILEILKEKTHRHYDACVKYIRECANTYKKMKKDHCISYDEYNKKYVKTCAELKAFEETYMSGLRGVLEINTGILNLKNTEMEAHIELESDEEELLDEAPDVELLPIELPTVKLSDVELPAEENSDYLSKTLQENLTKGAFTPAGSWFRSGKRRTCEVENFLEEGPSEELYLNDPDYMRMNSDTTSYNVGYGSTENY</sequence>
<dbReference type="EMBL" id="LT615265">
    <property type="protein sequence ID" value="SCO73027.1"/>
    <property type="molecule type" value="Genomic_DNA"/>
</dbReference>
<gene>
    <name evidence="1" type="ORF">PVC01_100009800</name>
</gene>
<dbReference type="VEuPathDB" id="PlasmoDB:PVP01_1002200"/>
<evidence type="ECO:0000313" key="2">
    <source>
        <dbReference type="Proteomes" id="UP000305196"/>
    </source>
</evidence>
<dbReference type="Proteomes" id="UP000305196">
    <property type="component" value="Chromosome 10"/>
</dbReference>
<dbReference type="VEuPathDB" id="PlasmoDB:PVX_176270"/>
<evidence type="ECO:0000313" key="1">
    <source>
        <dbReference type="EMBL" id="SCO73027.1"/>
    </source>
</evidence>
<dbReference type="AlphaFoldDB" id="A0A1G4HDP4"/>
<reference evidence="1 2" key="1">
    <citation type="submission" date="2016-07" db="EMBL/GenBank/DDBJ databases">
        <authorList>
            <consortium name="Pathogen Informatics"/>
        </authorList>
    </citation>
    <scope>NUCLEOTIDE SEQUENCE [LARGE SCALE GENOMIC DNA]</scope>
</reference>
<protein>
    <recommendedName>
        <fullName evidence="3">VIR protein</fullName>
    </recommendedName>
</protein>